<dbReference type="GO" id="GO:0000906">
    <property type="term" value="F:6,7-dimethyl-8-ribityllumazine synthase activity"/>
    <property type="evidence" value="ECO:0007669"/>
    <property type="project" value="UniProtKB-EC"/>
</dbReference>
<dbReference type="EC" id="2.5.1.78" evidence="3 7"/>
<comment type="similarity">
    <text evidence="2 7">Belongs to the DMRL synthase family.</text>
</comment>
<keyword evidence="4 7" id="KW-0686">Riboflavin biosynthesis</keyword>
<dbReference type="RefSeq" id="WP_344226895.1">
    <property type="nucleotide sequence ID" value="NZ_BAAALH010000001.1"/>
</dbReference>
<dbReference type="Proteomes" id="UP001595965">
    <property type="component" value="Unassembled WGS sequence"/>
</dbReference>
<proteinExistence type="inferred from homology"/>
<comment type="caution">
    <text evidence="8">The sequence shown here is derived from an EMBL/GenBank/DDBJ whole genome shotgun (WGS) entry which is preliminary data.</text>
</comment>
<feature type="binding site" evidence="7">
    <location>
        <position position="154"/>
    </location>
    <ligand>
        <name>(2S)-2-hydroxy-3-oxobutyl phosphate</name>
        <dbReference type="ChEBI" id="CHEBI:58830"/>
    </ligand>
</feature>
<feature type="binding site" evidence="7">
    <location>
        <position position="140"/>
    </location>
    <ligand>
        <name>5-amino-6-(D-ribitylamino)uracil</name>
        <dbReference type="ChEBI" id="CHEBI:15934"/>
    </ligand>
</feature>
<evidence type="ECO:0000256" key="3">
    <source>
        <dbReference type="ARBA" id="ARBA00012664"/>
    </source>
</evidence>
<feature type="binding site" evidence="7">
    <location>
        <begin position="112"/>
        <end position="113"/>
    </location>
    <ligand>
        <name>(2S)-2-hydroxy-3-oxobutyl phosphate</name>
        <dbReference type="ChEBI" id="CHEBI:58830"/>
    </ligand>
</feature>
<dbReference type="Pfam" id="PF00885">
    <property type="entry name" value="DMRL_synthase"/>
    <property type="match status" value="1"/>
</dbReference>
<evidence type="ECO:0000256" key="5">
    <source>
        <dbReference type="ARBA" id="ARBA00022679"/>
    </source>
</evidence>
<evidence type="ECO:0000256" key="1">
    <source>
        <dbReference type="ARBA" id="ARBA00004917"/>
    </source>
</evidence>
<feature type="active site" description="Proton donor" evidence="7">
    <location>
        <position position="115"/>
    </location>
</feature>
<dbReference type="EMBL" id="JBHSEN010000002">
    <property type="protein sequence ID" value="MFC4430202.1"/>
    <property type="molecule type" value="Genomic_DNA"/>
</dbReference>
<comment type="catalytic activity">
    <reaction evidence="6 7">
        <text>(2S)-2-hydroxy-3-oxobutyl phosphate + 5-amino-6-(D-ribitylamino)uracil = 6,7-dimethyl-8-(1-D-ribityl)lumazine + phosphate + 2 H2O + H(+)</text>
        <dbReference type="Rhea" id="RHEA:26152"/>
        <dbReference type="ChEBI" id="CHEBI:15377"/>
        <dbReference type="ChEBI" id="CHEBI:15378"/>
        <dbReference type="ChEBI" id="CHEBI:15934"/>
        <dbReference type="ChEBI" id="CHEBI:43474"/>
        <dbReference type="ChEBI" id="CHEBI:58201"/>
        <dbReference type="ChEBI" id="CHEBI:58830"/>
        <dbReference type="EC" id="2.5.1.78"/>
    </reaction>
</comment>
<evidence type="ECO:0000256" key="2">
    <source>
        <dbReference type="ARBA" id="ARBA00007424"/>
    </source>
</evidence>
<gene>
    <name evidence="7 8" type="primary">ribH</name>
    <name evidence="8" type="ORF">ACFO0K_10955</name>
</gene>
<evidence type="ECO:0000313" key="9">
    <source>
        <dbReference type="Proteomes" id="UP001595965"/>
    </source>
</evidence>
<comment type="function">
    <text evidence="7">Catalyzes the formation of 6,7-dimethyl-8-ribityllumazine by condensation of 5-amino-6-(D-ribitylamino)uracil with 3,4-dihydroxy-2-butanone 4-phosphate. This is the penultimate step in the biosynthesis of riboflavin.</text>
</comment>
<evidence type="ECO:0000256" key="7">
    <source>
        <dbReference type="HAMAP-Rule" id="MF_00178"/>
    </source>
</evidence>
<dbReference type="NCBIfam" id="TIGR00114">
    <property type="entry name" value="lumazine-synth"/>
    <property type="match status" value="1"/>
</dbReference>
<dbReference type="HAMAP" id="MF_00178">
    <property type="entry name" value="Lumazine_synth"/>
    <property type="match status" value="1"/>
</dbReference>
<dbReference type="PANTHER" id="PTHR21058:SF0">
    <property type="entry name" value="6,7-DIMETHYL-8-RIBITYLLUMAZINE SYNTHASE"/>
    <property type="match status" value="1"/>
</dbReference>
<name>A0ABV8Y045_9MICC</name>
<sequence length="180" mass="18238">MSGHGAPQGLGAALGEELAGKLTTAAGATDAKGLLRVAVVAAQWHEQVMEGLLAGSRRAAAEVMAAAESAAGAGIEVVEIRVPGTFELPVAAARLAPRFDVIVALGVVIRGGTPHFDYVCSGATQGLVDVSVRTATPVGFGVLTCDTEEQALDRAGLVGSNEDKGYEAFQAAVLTELALR</sequence>
<dbReference type="InterPro" id="IPR002180">
    <property type="entry name" value="LS/RS"/>
</dbReference>
<protein>
    <recommendedName>
        <fullName evidence="3 7">6,7-dimethyl-8-ribityllumazine synthase</fullName>
        <shortName evidence="7">DMRL synthase</shortName>
        <shortName evidence="7">LS</shortName>
        <shortName evidence="7">Lumazine synthase</shortName>
        <ecNumber evidence="3 7">2.5.1.78</ecNumber>
    </recommendedName>
</protein>
<feature type="binding site" evidence="7">
    <location>
        <position position="44"/>
    </location>
    <ligand>
        <name>5-amino-6-(D-ribitylamino)uracil</name>
        <dbReference type="ChEBI" id="CHEBI:15934"/>
    </ligand>
</feature>
<accession>A0ABV8Y045</accession>
<evidence type="ECO:0000313" key="8">
    <source>
        <dbReference type="EMBL" id="MFC4430202.1"/>
    </source>
</evidence>
<dbReference type="Gene3D" id="3.40.50.960">
    <property type="entry name" value="Lumazine/riboflavin synthase"/>
    <property type="match status" value="1"/>
</dbReference>
<feature type="binding site" evidence="7">
    <location>
        <begin position="107"/>
        <end position="109"/>
    </location>
    <ligand>
        <name>5-amino-6-(D-ribitylamino)uracil</name>
        <dbReference type="ChEBI" id="CHEBI:15934"/>
    </ligand>
</feature>
<evidence type="ECO:0000256" key="4">
    <source>
        <dbReference type="ARBA" id="ARBA00022619"/>
    </source>
</evidence>
<keyword evidence="5 7" id="KW-0808">Transferase</keyword>
<dbReference type="PANTHER" id="PTHR21058">
    <property type="entry name" value="6,7-DIMETHYL-8-RIBITYLLUMAZINE SYNTHASE DMRL SYNTHASE LUMAZINE SYNTHASE"/>
    <property type="match status" value="1"/>
</dbReference>
<evidence type="ECO:0000256" key="6">
    <source>
        <dbReference type="ARBA" id="ARBA00048785"/>
    </source>
</evidence>
<dbReference type="InterPro" id="IPR034964">
    <property type="entry name" value="LS"/>
</dbReference>
<reference evidence="9" key="1">
    <citation type="journal article" date="2019" name="Int. J. Syst. Evol. Microbiol.">
        <title>The Global Catalogue of Microorganisms (GCM) 10K type strain sequencing project: providing services to taxonomists for standard genome sequencing and annotation.</title>
        <authorList>
            <consortium name="The Broad Institute Genomics Platform"/>
            <consortium name="The Broad Institute Genome Sequencing Center for Infectious Disease"/>
            <person name="Wu L."/>
            <person name="Ma J."/>
        </authorList>
    </citation>
    <scope>NUCLEOTIDE SEQUENCE [LARGE SCALE GENOMIC DNA]</scope>
    <source>
        <strain evidence="9">CGMCC 1.12125</strain>
    </source>
</reference>
<organism evidence="8 9">
    <name type="scientific">Citricoccus alkalitolerans</name>
    <dbReference type="NCBI Taxonomy" id="246603"/>
    <lineage>
        <taxon>Bacteria</taxon>
        <taxon>Bacillati</taxon>
        <taxon>Actinomycetota</taxon>
        <taxon>Actinomycetes</taxon>
        <taxon>Micrococcales</taxon>
        <taxon>Micrococcaceae</taxon>
        <taxon>Citricoccus</taxon>
    </lineage>
</organism>
<dbReference type="InterPro" id="IPR036467">
    <property type="entry name" value="LS/RS_sf"/>
</dbReference>
<keyword evidence="9" id="KW-1185">Reference proteome</keyword>
<comment type="pathway">
    <text evidence="1 7">Cofactor biosynthesis; riboflavin biosynthesis; riboflavin from 2-hydroxy-3-oxobutyl phosphate and 5-amino-6-(D-ribitylamino)uracil: step 1/2.</text>
</comment>
<dbReference type="CDD" id="cd09209">
    <property type="entry name" value="Lumazine_synthase-I"/>
    <property type="match status" value="1"/>
</dbReference>
<dbReference type="SUPFAM" id="SSF52121">
    <property type="entry name" value="Lumazine synthase"/>
    <property type="match status" value="1"/>
</dbReference>
<feature type="binding site" evidence="7">
    <location>
        <begin position="85"/>
        <end position="87"/>
    </location>
    <ligand>
        <name>5-amino-6-(D-ribitylamino)uracil</name>
        <dbReference type="ChEBI" id="CHEBI:15934"/>
    </ligand>
</feature>